<gene>
    <name evidence="1" type="ORF">G2W53_000825</name>
</gene>
<name>A0A834XGC7_9FABA</name>
<reference evidence="1" key="1">
    <citation type="submission" date="2020-09" db="EMBL/GenBank/DDBJ databases">
        <title>Genome-Enabled Discovery of Anthraquinone Biosynthesis in Senna tora.</title>
        <authorList>
            <person name="Kang S.-H."/>
            <person name="Pandey R.P."/>
            <person name="Lee C.-M."/>
            <person name="Sim J.-S."/>
            <person name="Jeong J.-T."/>
            <person name="Choi B.-S."/>
            <person name="Jung M."/>
            <person name="Ginzburg D."/>
            <person name="Zhao K."/>
            <person name="Won S.Y."/>
            <person name="Oh T.-J."/>
            <person name="Yu Y."/>
            <person name="Kim N.-H."/>
            <person name="Lee O.R."/>
            <person name="Lee T.-H."/>
            <person name="Bashyal P."/>
            <person name="Kim T.-S."/>
            <person name="Lee W.-H."/>
            <person name="Kawkins C."/>
            <person name="Kim C.-K."/>
            <person name="Kim J.S."/>
            <person name="Ahn B.O."/>
            <person name="Rhee S.Y."/>
            <person name="Sohng J.K."/>
        </authorList>
    </citation>
    <scope>NUCLEOTIDE SEQUENCE</scope>
    <source>
        <tissue evidence="1">Leaf</tissue>
    </source>
</reference>
<keyword evidence="2" id="KW-1185">Reference proteome</keyword>
<evidence type="ECO:0000313" key="1">
    <source>
        <dbReference type="EMBL" id="KAF7843920.1"/>
    </source>
</evidence>
<dbReference type="EMBL" id="JAAIUW010000001">
    <property type="protein sequence ID" value="KAF7843920.1"/>
    <property type="molecule type" value="Genomic_DNA"/>
</dbReference>
<evidence type="ECO:0000313" key="2">
    <source>
        <dbReference type="Proteomes" id="UP000634136"/>
    </source>
</evidence>
<accession>A0A834XGC7</accession>
<organism evidence="1 2">
    <name type="scientific">Senna tora</name>
    <dbReference type="NCBI Taxonomy" id="362788"/>
    <lineage>
        <taxon>Eukaryota</taxon>
        <taxon>Viridiplantae</taxon>
        <taxon>Streptophyta</taxon>
        <taxon>Embryophyta</taxon>
        <taxon>Tracheophyta</taxon>
        <taxon>Spermatophyta</taxon>
        <taxon>Magnoliopsida</taxon>
        <taxon>eudicotyledons</taxon>
        <taxon>Gunneridae</taxon>
        <taxon>Pentapetalae</taxon>
        <taxon>rosids</taxon>
        <taxon>fabids</taxon>
        <taxon>Fabales</taxon>
        <taxon>Fabaceae</taxon>
        <taxon>Caesalpinioideae</taxon>
        <taxon>Cassia clade</taxon>
        <taxon>Senna</taxon>
    </lineage>
</organism>
<dbReference type="AlphaFoldDB" id="A0A834XGC7"/>
<proteinExistence type="predicted"/>
<sequence length="41" mass="4600">MGSWSFLGVRNPAWRIDEYCGQKLFASVVGPGFIPLNYLLP</sequence>
<protein>
    <submittedName>
        <fullName evidence="1">Uncharacterized protein</fullName>
    </submittedName>
</protein>
<comment type="caution">
    <text evidence="1">The sequence shown here is derived from an EMBL/GenBank/DDBJ whole genome shotgun (WGS) entry which is preliminary data.</text>
</comment>
<dbReference type="Proteomes" id="UP000634136">
    <property type="component" value="Unassembled WGS sequence"/>
</dbReference>